<evidence type="ECO:0000256" key="5">
    <source>
        <dbReference type="ARBA" id="ARBA00049233"/>
    </source>
</evidence>
<dbReference type="Gene3D" id="3.40.50.720">
    <property type="entry name" value="NAD(P)-binding Rossmann-like Domain"/>
    <property type="match status" value="1"/>
</dbReference>
<reference evidence="7 8" key="1">
    <citation type="journal article" date="2016" name="BMC Genomics">
        <title>Genome sequencing and secondary metabolism of the postharvest pathogen Penicillium griseofulvum.</title>
        <authorList>
            <person name="Banani H."/>
            <person name="Marcet-Houben M."/>
            <person name="Ballester A.R."/>
            <person name="Abbruscato P."/>
            <person name="Gonzalez-Candelas L."/>
            <person name="Gabaldon T."/>
            <person name="Spadaro D."/>
        </authorList>
    </citation>
    <scope>NUCLEOTIDE SEQUENCE [LARGE SCALE GENOMIC DNA]</scope>
    <source>
        <strain evidence="7 8">PG3</strain>
    </source>
</reference>
<dbReference type="Proteomes" id="UP000070168">
    <property type="component" value="Unassembled WGS sequence"/>
</dbReference>
<evidence type="ECO:0000256" key="2">
    <source>
        <dbReference type="ARBA" id="ARBA00023002"/>
    </source>
</evidence>
<dbReference type="InterPro" id="IPR036291">
    <property type="entry name" value="NAD(P)-bd_dom_sf"/>
</dbReference>
<dbReference type="GO" id="GO:0000166">
    <property type="term" value="F:nucleotide binding"/>
    <property type="evidence" value="ECO:0007669"/>
    <property type="project" value="InterPro"/>
</dbReference>
<accession>A0A135LJF8</accession>
<sequence length="413" mass="47396">MSVGQLMRLWWAFDPPSVEKSKDALKFGILGAANSAGMTLTIPAKMHPEVVLYAVAARDRKRAEEFAKSNSIPVVRDTYQEILDDPNVDVILIPLPNALHFEWAVKAIKAGKHVLLEKPSVSNSKEAEVLFNLPEFDLPNAPVMLEAFHYRFHPIWSIFRSLITPADVVHVDTYSMIPWWFVTKDHIHFKHHLAGGTMMGMGTYNFAALRLIFDAEPEECLVADTKAFTEGVHHDCDYEFKTKFRFPNGGIGEAFSTLQGPSIWHPSYATVTHRKVEVKDSGLPDSQQKFVTREVTINGWIHAVFWHRIDIKETFEIRDKASNKLIKKWTEKKSQKAYKPRDATGEISKLNGEDHWMSFRYQLEQFVNRVKGRPTQYWVDRQDSLNQMKMVDMAYEKSGLGIRPTSKYIDQVN</sequence>
<dbReference type="OMA" id="YQFHPAW"/>
<dbReference type="SUPFAM" id="SSF51735">
    <property type="entry name" value="NAD(P)-binding Rossmann-fold domains"/>
    <property type="match status" value="1"/>
</dbReference>
<feature type="domain" description="Gfo/Idh/MocA-like oxidoreductase N-terminal" evidence="6">
    <location>
        <begin position="26"/>
        <end position="132"/>
    </location>
</feature>
<dbReference type="GeneID" id="63706000"/>
<comment type="similarity">
    <text evidence="1">Belongs to the Gfo/Idh/MocA family.</text>
</comment>
<evidence type="ECO:0000256" key="3">
    <source>
        <dbReference type="ARBA" id="ARBA00038984"/>
    </source>
</evidence>
<comment type="caution">
    <text evidence="7">The sequence shown here is derived from an EMBL/GenBank/DDBJ whole genome shotgun (WGS) entry which is preliminary data.</text>
</comment>
<keyword evidence="8" id="KW-1185">Reference proteome</keyword>
<keyword evidence="2" id="KW-0560">Oxidoreductase</keyword>
<comment type="catalytic activity">
    <reaction evidence="5">
        <text>D-xylose + NADP(+) = D-xylono-1,5-lactone + NADPH + H(+)</text>
        <dbReference type="Rhea" id="RHEA:22000"/>
        <dbReference type="ChEBI" id="CHEBI:15378"/>
        <dbReference type="ChEBI" id="CHEBI:15867"/>
        <dbReference type="ChEBI" id="CHEBI:53455"/>
        <dbReference type="ChEBI" id="CHEBI:57783"/>
        <dbReference type="ChEBI" id="CHEBI:58349"/>
        <dbReference type="EC" id="1.1.1.179"/>
    </reaction>
</comment>
<dbReference type="SUPFAM" id="SSF55347">
    <property type="entry name" value="Glyceraldehyde-3-phosphate dehydrogenase-like, C-terminal domain"/>
    <property type="match status" value="1"/>
</dbReference>
<dbReference type="AlphaFoldDB" id="A0A135LJF8"/>
<dbReference type="STRING" id="5078.A0A135LJF8"/>
<protein>
    <recommendedName>
        <fullName evidence="3">D-xylose 1-dehydrogenase (NADP(+), D-xylono-1,5-lactone-forming)</fullName>
        <ecNumber evidence="3">1.1.1.179</ecNumber>
    </recommendedName>
    <alternativeName>
        <fullName evidence="4">D-xylose-NADP dehydrogenase</fullName>
    </alternativeName>
</protein>
<dbReference type="Pfam" id="PF01408">
    <property type="entry name" value="GFO_IDH_MocA"/>
    <property type="match status" value="1"/>
</dbReference>
<proteinExistence type="inferred from homology"/>
<evidence type="ECO:0000256" key="1">
    <source>
        <dbReference type="ARBA" id="ARBA00010928"/>
    </source>
</evidence>
<dbReference type="OrthoDB" id="6417021at2759"/>
<name>A0A135LJF8_PENPA</name>
<dbReference type="Gene3D" id="3.30.360.10">
    <property type="entry name" value="Dihydrodipicolinate Reductase, domain 2"/>
    <property type="match status" value="1"/>
</dbReference>
<evidence type="ECO:0000256" key="4">
    <source>
        <dbReference type="ARBA" id="ARBA00042988"/>
    </source>
</evidence>
<gene>
    <name evidence="7" type="ORF">PGRI_029870</name>
</gene>
<dbReference type="EMBL" id="LHQR01000065">
    <property type="protein sequence ID" value="KXG49117.1"/>
    <property type="molecule type" value="Genomic_DNA"/>
</dbReference>
<evidence type="ECO:0000259" key="6">
    <source>
        <dbReference type="Pfam" id="PF01408"/>
    </source>
</evidence>
<dbReference type="GO" id="GO:0047837">
    <property type="term" value="F:D-xylose 1-dehydrogenase (NADP+) activity"/>
    <property type="evidence" value="ECO:0007669"/>
    <property type="project" value="UniProtKB-EC"/>
</dbReference>
<dbReference type="EC" id="1.1.1.179" evidence="3"/>
<organism evidence="7 8">
    <name type="scientific">Penicillium patulum</name>
    <name type="common">Penicillium griseofulvum</name>
    <dbReference type="NCBI Taxonomy" id="5078"/>
    <lineage>
        <taxon>Eukaryota</taxon>
        <taxon>Fungi</taxon>
        <taxon>Dikarya</taxon>
        <taxon>Ascomycota</taxon>
        <taxon>Pezizomycotina</taxon>
        <taxon>Eurotiomycetes</taxon>
        <taxon>Eurotiomycetidae</taxon>
        <taxon>Eurotiales</taxon>
        <taxon>Aspergillaceae</taxon>
        <taxon>Penicillium</taxon>
    </lineage>
</organism>
<dbReference type="InterPro" id="IPR050984">
    <property type="entry name" value="Gfo/Idh/MocA_domain"/>
</dbReference>
<dbReference type="InterPro" id="IPR000683">
    <property type="entry name" value="Gfo/Idh/MocA-like_OxRdtase_N"/>
</dbReference>
<evidence type="ECO:0000313" key="7">
    <source>
        <dbReference type="EMBL" id="KXG49117.1"/>
    </source>
</evidence>
<dbReference type="PANTHER" id="PTHR22604">
    <property type="entry name" value="OXIDOREDUCTASES"/>
    <property type="match status" value="1"/>
</dbReference>
<dbReference type="PANTHER" id="PTHR22604:SF105">
    <property type="entry name" value="TRANS-1,2-DIHYDROBENZENE-1,2-DIOL DEHYDROGENASE"/>
    <property type="match status" value="1"/>
</dbReference>
<evidence type="ECO:0000313" key="8">
    <source>
        <dbReference type="Proteomes" id="UP000070168"/>
    </source>
</evidence>
<dbReference type="RefSeq" id="XP_040647653.1">
    <property type="nucleotide sequence ID" value="XM_040790700.1"/>
</dbReference>